<organism evidence="2 3">
    <name type="scientific">Laccaria amethystina LaAM-08-1</name>
    <dbReference type="NCBI Taxonomy" id="1095629"/>
    <lineage>
        <taxon>Eukaryota</taxon>
        <taxon>Fungi</taxon>
        <taxon>Dikarya</taxon>
        <taxon>Basidiomycota</taxon>
        <taxon>Agaricomycotina</taxon>
        <taxon>Agaricomycetes</taxon>
        <taxon>Agaricomycetidae</taxon>
        <taxon>Agaricales</taxon>
        <taxon>Agaricineae</taxon>
        <taxon>Hydnangiaceae</taxon>
        <taxon>Laccaria</taxon>
    </lineage>
</organism>
<reference evidence="2 3" key="1">
    <citation type="submission" date="2014-04" db="EMBL/GenBank/DDBJ databases">
        <authorList>
            <consortium name="DOE Joint Genome Institute"/>
            <person name="Kuo A."/>
            <person name="Kohler A."/>
            <person name="Nagy L.G."/>
            <person name="Floudas D."/>
            <person name="Copeland A."/>
            <person name="Barry K.W."/>
            <person name="Cichocki N."/>
            <person name="Veneault-Fourrey C."/>
            <person name="LaButti K."/>
            <person name="Lindquist E.A."/>
            <person name="Lipzen A."/>
            <person name="Lundell T."/>
            <person name="Morin E."/>
            <person name="Murat C."/>
            <person name="Sun H."/>
            <person name="Tunlid A."/>
            <person name="Henrissat B."/>
            <person name="Grigoriev I.V."/>
            <person name="Hibbett D.S."/>
            <person name="Martin F."/>
            <person name="Nordberg H.P."/>
            <person name="Cantor M.N."/>
            <person name="Hua S.X."/>
        </authorList>
    </citation>
    <scope>NUCLEOTIDE SEQUENCE [LARGE SCALE GENOMIC DNA]</scope>
    <source>
        <strain evidence="2 3">LaAM-08-1</strain>
    </source>
</reference>
<feature type="chain" id="PRO_5002216537" description="Secreted protein" evidence="1">
    <location>
        <begin position="20"/>
        <end position="114"/>
    </location>
</feature>
<accession>A0A0C9X5I6</accession>
<reference evidence="3" key="2">
    <citation type="submission" date="2015-01" db="EMBL/GenBank/DDBJ databases">
        <title>Evolutionary Origins and Diversification of the Mycorrhizal Mutualists.</title>
        <authorList>
            <consortium name="DOE Joint Genome Institute"/>
            <consortium name="Mycorrhizal Genomics Consortium"/>
            <person name="Kohler A."/>
            <person name="Kuo A."/>
            <person name="Nagy L.G."/>
            <person name="Floudas D."/>
            <person name="Copeland A."/>
            <person name="Barry K.W."/>
            <person name="Cichocki N."/>
            <person name="Veneault-Fourrey C."/>
            <person name="LaButti K."/>
            <person name="Lindquist E.A."/>
            <person name="Lipzen A."/>
            <person name="Lundell T."/>
            <person name="Morin E."/>
            <person name="Murat C."/>
            <person name="Riley R."/>
            <person name="Ohm R."/>
            <person name="Sun H."/>
            <person name="Tunlid A."/>
            <person name="Henrissat B."/>
            <person name="Grigoriev I.V."/>
            <person name="Hibbett D.S."/>
            <person name="Martin F."/>
        </authorList>
    </citation>
    <scope>NUCLEOTIDE SEQUENCE [LARGE SCALE GENOMIC DNA]</scope>
    <source>
        <strain evidence="3">LaAM-08-1</strain>
    </source>
</reference>
<evidence type="ECO:0000313" key="3">
    <source>
        <dbReference type="Proteomes" id="UP000054477"/>
    </source>
</evidence>
<dbReference type="AlphaFoldDB" id="A0A0C9X5I6"/>
<name>A0A0C9X5I6_9AGAR</name>
<dbReference type="Proteomes" id="UP000054477">
    <property type="component" value="Unassembled WGS sequence"/>
</dbReference>
<keyword evidence="1" id="KW-0732">Signal</keyword>
<feature type="signal peptide" evidence="1">
    <location>
        <begin position="1"/>
        <end position="19"/>
    </location>
</feature>
<evidence type="ECO:0008006" key="4">
    <source>
        <dbReference type="Google" id="ProtNLM"/>
    </source>
</evidence>
<protein>
    <recommendedName>
        <fullName evidence="4">Secreted protein</fullName>
    </recommendedName>
</protein>
<dbReference type="HOGENOM" id="CLU_2121460_0_0_1"/>
<evidence type="ECO:0000256" key="1">
    <source>
        <dbReference type="SAM" id="SignalP"/>
    </source>
</evidence>
<gene>
    <name evidence="2" type="ORF">K443DRAFT_282976</name>
</gene>
<dbReference type="EMBL" id="KN838719">
    <property type="protein sequence ID" value="KIJ96493.1"/>
    <property type="molecule type" value="Genomic_DNA"/>
</dbReference>
<keyword evidence="3" id="KW-1185">Reference proteome</keyword>
<sequence>MASFSLLTLLFHWFWCAQRFLTVDRVPPCGSPKHISGKFTGQLRNTQSAEAALGHLPAGLFFLVGSLAFGHSHLSGSNHLPRQNNLYRGKAGIPPTGRLDGEHLHIYHDSMRLR</sequence>
<evidence type="ECO:0000313" key="2">
    <source>
        <dbReference type="EMBL" id="KIJ96493.1"/>
    </source>
</evidence>
<proteinExistence type="predicted"/>